<dbReference type="InterPro" id="IPR011330">
    <property type="entry name" value="Glyco_hydro/deAcase_b/a-brl"/>
</dbReference>
<dbReference type="InterPro" id="IPR013780">
    <property type="entry name" value="Glyco_hydro_b"/>
</dbReference>
<dbReference type="PANTHER" id="PTHR46017:SF1">
    <property type="entry name" value="ALPHA-MANNOSIDASE 2C1"/>
    <property type="match status" value="1"/>
</dbReference>
<dbReference type="Gene3D" id="3.20.110.10">
    <property type="entry name" value="Glycoside hydrolase 38, N terminal domain"/>
    <property type="match status" value="1"/>
</dbReference>
<reference evidence="4" key="1">
    <citation type="journal article" date="2018" name="Int. J. Syst. Evol. Microbiol.">
        <title>Carboxylicivirga sediminis sp. nov., isolated from coastal sediment.</title>
        <authorList>
            <person name="Wang F.Q."/>
            <person name="Ren L.H."/>
            <person name="Zou R.J."/>
            <person name="Sun Y.Z."/>
            <person name="Liu X.J."/>
            <person name="Jiang F."/>
            <person name="Liu L.J."/>
        </authorList>
    </citation>
    <scope>NUCLEOTIDE SEQUENCE</scope>
    <source>
        <strain evidence="4">JR1</strain>
    </source>
</reference>
<organism evidence="4 5">
    <name type="scientific">Carboxylicivirga sediminis</name>
    <dbReference type="NCBI Taxonomy" id="2006564"/>
    <lineage>
        <taxon>Bacteria</taxon>
        <taxon>Pseudomonadati</taxon>
        <taxon>Bacteroidota</taxon>
        <taxon>Bacteroidia</taxon>
        <taxon>Marinilabiliales</taxon>
        <taxon>Marinilabiliaceae</taxon>
        <taxon>Carboxylicivirga</taxon>
    </lineage>
</organism>
<feature type="chain" id="PRO_5038104402" description="Alpha-mannosidase" evidence="1">
    <location>
        <begin position="28"/>
        <end position="1179"/>
    </location>
</feature>
<feature type="domain" description="Glycoside hydrolase family 38 N-terminal" evidence="2">
    <location>
        <begin position="332"/>
        <end position="594"/>
    </location>
</feature>
<sequence>MKKRIISYLLCLTILTGGLAQSVTDNAALSELGKRADTFIEGYQTHHEKGLFQYHSLLDATTPSLLCRSNTEPIEWQSAPVPDKLNSKYIDFLWLVSLDAAEQTPAFFFYINKLKRFSFTQGNAKSWKVDGESHSYLSYYHVSSDRHGDTHGYLHARIPTNWVKAGEAVEFKIAGDGKGTNEWIQVYREQEICKYLYNKASRENSVAIHLKSDQISVKAGKEMAATMLRLTLDGDVFEQKLNNDGEAIWPIQKGVAQYSSWQLEVSNQPLFGGELRGANENYYVVGQQGLIKHIDITHKPGNTKIIAQRVYQPKMVDKLIELSESKLATGTICLMNSSHQDIAWMDDVEKCIVERDTMLLSPLVQDGLAAENYSFDIEDALMIEEYLMRHPDRKGDILKLLKQGKITVGATYIQPYEEMYSGESLARQFYFGKKWLQDELQGYSADTYWNVDVPGRTMQMPQLMLKAGVPNLVISRQAKGVYGWASPDGSTVRAYSSGHYSLDYNGINRNFFDAAAYIADAVLFWKDGYNDVNANEAVMPILSDYDMSPAKDYSQLMEQWAGIKYIEGADGRIKPIQLPAIELTSTAQFMERIANNTESLNVIKGERPALWLYIHGPSHQKAIKASREGDQMLVNAEQFAVLDAVTKGSFATYPKEKLNEAWKAKIYPDHGWGGKNGDITDAIFEASYQKALGLANAIADEAINNVAGRIKFRKKGVPIVLFNGLSWERQSPVEADLNLHELAISGLSLTDSDGNSIPFQVIEHNTDEQGHIKTAKVEFMADVPAHGYATYYAVASNTLPPVTDEKELNTLETAFYNIEIGRGGLSSVTDKATGKELFDTSEFLAGDIFSLQSEGNGAGEFVQVQQPTLEGFEQISAHQPTWQMVANGPIYAKWELRQPLKHAVAQLAVKVYKEMPRIDFDADIMNWDGEMYREFRMAFPLAEAFSQVAYEVPYGILRVGQDEMQGPAGGEAGGLIYSTPCEDIHPRGIMNWIGAYNDELALSVSSSVVAADYMDVKQAGKLTIQPILFASRHSCHWEGNPYPQTGNHHFRFSLSTSKPDLAEMNRNGIANNTPLLVVVNPERSKKGSLPESLSLLEVSDPDVVISAIKKAEDNDDIVVRLYKTGQSGQSVILTGMKSIATASKTNLIEEKTGSLQSKDRSVELPLKNYEIETIRLSFD</sequence>
<dbReference type="Pfam" id="PF17677">
    <property type="entry name" value="Glyco_hydro38C2"/>
    <property type="match status" value="1"/>
</dbReference>
<dbReference type="Gene3D" id="2.60.40.1180">
    <property type="entry name" value="Golgi alpha-mannosidase II"/>
    <property type="match status" value="1"/>
</dbReference>
<dbReference type="Proteomes" id="UP000679220">
    <property type="component" value="Unassembled WGS sequence"/>
</dbReference>
<dbReference type="InterPro" id="IPR041147">
    <property type="entry name" value="GH38_C"/>
</dbReference>
<proteinExistence type="predicted"/>
<evidence type="ECO:0000256" key="1">
    <source>
        <dbReference type="SAM" id="SignalP"/>
    </source>
</evidence>
<evidence type="ECO:0000259" key="3">
    <source>
        <dbReference type="Pfam" id="PF17677"/>
    </source>
</evidence>
<comment type="caution">
    <text evidence="4">The sequence shown here is derived from an EMBL/GenBank/DDBJ whole genome shotgun (WGS) entry which is preliminary data.</text>
</comment>
<protein>
    <recommendedName>
        <fullName evidence="6">Alpha-mannosidase</fullName>
    </recommendedName>
</protein>
<dbReference type="GO" id="GO:0006013">
    <property type="term" value="P:mannose metabolic process"/>
    <property type="evidence" value="ECO:0007669"/>
    <property type="project" value="InterPro"/>
</dbReference>
<feature type="signal peptide" evidence="1">
    <location>
        <begin position="1"/>
        <end position="27"/>
    </location>
</feature>
<evidence type="ECO:0000259" key="2">
    <source>
        <dbReference type="Pfam" id="PF01074"/>
    </source>
</evidence>
<reference evidence="4" key="2">
    <citation type="submission" date="2021-04" db="EMBL/GenBank/DDBJ databases">
        <authorList>
            <person name="Zhang T."/>
            <person name="Zhang Y."/>
            <person name="Lu D."/>
            <person name="Zuo D."/>
            <person name="Du Z."/>
        </authorList>
    </citation>
    <scope>NUCLEOTIDE SEQUENCE</scope>
    <source>
        <strain evidence="4">JR1</strain>
    </source>
</reference>
<dbReference type="InterPro" id="IPR027291">
    <property type="entry name" value="Glyco_hydro_38_N_sf"/>
</dbReference>
<dbReference type="InterPro" id="IPR000602">
    <property type="entry name" value="Glyco_hydro_38_N"/>
</dbReference>
<evidence type="ECO:0000313" key="4">
    <source>
        <dbReference type="EMBL" id="MBR8534541.1"/>
    </source>
</evidence>
<name>A0A941ITZ1_9BACT</name>
<evidence type="ECO:0000313" key="5">
    <source>
        <dbReference type="Proteomes" id="UP000679220"/>
    </source>
</evidence>
<dbReference type="EMBL" id="JAGTAR010000003">
    <property type="protein sequence ID" value="MBR8534541.1"/>
    <property type="molecule type" value="Genomic_DNA"/>
</dbReference>
<dbReference type="Pfam" id="PF01074">
    <property type="entry name" value="Glyco_hydro_38N"/>
    <property type="match status" value="1"/>
</dbReference>
<accession>A0A941ITZ1</accession>
<dbReference type="Gene3D" id="2.60.40.2220">
    <property type="match status" value="1"/>
</dbReference>
<dbReference type="SUPFAM" id="SSF74650">
    <property type="entry name" value="Galactose mutarotase-like"/>
    <property type="match status" value="2"/>
</dbReference>
<dbReference type="RefSeq" id="WP_212188445.1">
    <property type="nucleotide sequence ID" value="NZ_JAGTAR010000003.1"/>
</dbReference>
<dbReference type="InterPro" id="IPR011013">
    <property type="entry name" value="Gal_mutarotase_sf_dom"/>
</dbReference>
<feature type="domain" description="Glycosyl hydrolases family 38 C-terminal" evidence="3">
    <location>
        <begin position="1103"/>
        <end position="1174"/>
    </location>
</feature>
<keyword evidence="5" id="KW-1185">Reference proteome</keyword>
<dbReference type="AlphaFoldDB" id="A0A941ITZ1"/>
<keyword evidence="1" id="KW-0732">Signal</keyword>
<dbReference type="Gene3D" id="2.70.98.30">
    <property type="entry name" value="Golgi alpha-mannosidase II, domain 4"/>
    <property type="match status" value="1"/>
</dbReference>
<dbReference type="GO" id="GO:0030246">
    <property type="term" value="F:carbohydrate binding"/>
    <property type="evidence" value="ECO:0007669"/>
    <property type="project" value="InterPro"/>
</dbReference>
<gene>
    <name evidence="4" type="ORF">KDU71_03145</name>
</gene>
<dbReference type="GO" id="GO:0004559">
    <property type="term" value="F:alpha-mannosidase activity"/>
    <property type="evidence" value="ECO:0007669"/>
    <property type="project" value="InterPro"/>
</dbReference>
<evidence type="ECO:0008006" key="6">
    <source>
        <dbReference type="Google" id="ProtNLM"/>
    </source>
</evidence>
<dbReference type="GO" id="GO:0009313">
    <property type="term" value="P:oligosaccharide catabolic process"/>
    <property type="evidence" value="ECO:0007669"/>
    <property type="project" value="TreeGrafter"/>
</dbReference>
<dbReference type="PANTHER" id="PTHR46017">
    <property type="entry name" value="ALPHA-MANNOSIDASE 2C1"/>
    <property type="match status" value="1"/>
</dbReference>
<dbReference type="SUPFAM" id="SSF88713">
    <property type="entry name" value="Glycoside hydrolase/deacetylase"/>
    <property type="match status" value="1"/>
</dbReference>